<dbReference type="Proteomes" id="UP000225766">
    <property type="component" value="Unassembled WGS sequence"/>
</dbReference>
<protein>
    <submittedName>
        <fullName evidence="1">Uncharacterized protein</fullName>
    </submittedName>
</protein>
<dbReference type="EMBL" id="NUMG01000027">
    <property type="protein sequence ID" value="PGT99426.1"/>
    <property type="molecule type" value="Genomic_DNA"/>
</dbReference>
<evidence type="ECO:0000313" key="2">
    <source>
        <dbReference type="Proteomes" id="UP000225766"/>
    </source>
</evidence>
<proteinExistence type="predicted"/>
<reference evidence="1 2" key="1">
    <citation type="submission" date="2017-09" db="EMBL/GenBank/DDBJ databases">
        <title>Large-scale bioinformatics analysis of Bacillus genomes uncovers conserved roles of natural products in bacterial physiology.</title>
        <authorList>
            <consortium name="Agbiome Team Llc"/>
            <person name="Bleich R.M."/>
            <person name="Grubbs K.J."/>
            <person name="Santa Maria K.C."/>
            <person name="Allen S.E."/>
            <person name="Farag S."/>
            <person name="Shank E.A."/>
            <person name="Bowers A."/>
        </authorList>
    </citation>
    <scope>NUCLEOTIDE SEQUENCE [LARGE SCALE GENOMIC DNA]</scope>
    <source>
        <strain evidence="1 2">AFS040105</strain>
    </source>
</reference>
<accession>A0A2C1LLS4</accession>
<gene>
    <name evidence="1" type="ORF">COD19_19075</name>
</gene>
<dbReference type="RefSeq" id="WP_098858866.1">
    <property type="nucleotide sequence ID" value="NZ_NUMG01000027.1"/>
</dbReference>
<sequence length="105" mass="12349">MNNERMVPQSKPQIHEYALLSKRCSEITGPYGHPCNGEFDCFVEPSGMLRTQCKNNRYHHSRHTVEEILAELQEAYRYNEEFRVRLDAAADGKPLKFNWYQDIIS</sequence>
<comment type="caution">
    <text evidence="1">The sequence shown here is derived from an EMBL/GenBank/DDBJ whole genome shotgun (WGS) entry which is preliminary data.</text>
</comment>
<dbReference type="AlphaFoldDB" id="A0A2C1LLS4"/>
<organism evidence="1 2">
    <name type="scientific">Bacillus cereus</name>
    <dbReference type="NCBI Taxonomy" id="1396"/>
    <lineage>
        <taxon>Bacteria</taxon>
        <taxon>Bacillati</taxon>
        <taxon>Bacillota</taxon>
        <taxon>Bacilli</taxon>
        <taxon>Bacillales</taxon>
        <taxon>Bacillaceae</taxon>
        <taxon>Bacillus</taxon>
        <taxon>Bacillus cereus group</taxon>
    </lineage>
</organism>
<name>A0A2C1LLS4_BACCE</name>
<evidence type="ECO:0000313" key="1">
    <source>
        <dbReference type="EMBL" id="PGT99426.1"/>
    </source>
</evidence>